<evidence type="ECO:0000259" key="3">
    <source>
        <dbReference type="SMART" id="SM01007"/>
    </source>
</evidence>
<proteinExistence type="predicted"/>
<dbReference type="PANTHER" id="PTHR22789">
    <property type="entry name" value="FUCULOSE PHOSPHATE ALDOLASE"/>
    <property type="match status" value="1"/>
</dbReference>
<dbReference type="InterPro" id="IPR001303">
    <property type="entry name" value="Aldolase_II/adducin_N"/>
</dbReference>
<sequence>MTADESVLRREIVAAMVAMDEKGLNHGTAGNVSARVEGGMLVTPSGVPAHLLTPDSIVRMNFDGKHEGAMRPTSEWRMHGSILAARPDVNAIVHCHSRYATTLACAHRTIPPLHYMTAVTGGGEIRLAPYEPFGSEELAQAIVETLDGRLACLMANHGQIAVAPTLDFAMMVATEVEEQAAVYHGTLAIGGAKILSDAQIDEVMQRFAGYGQKKKG</sequence>
<dbReference type="Proteomes" id="UP000470384">
    <property type="component" value="Unassembled WGS sequence"/>
</dbReference>
<dbReference type="Pfam" id="PF00596">
    <property type="entry name" value="Aldolase_II"/>
    <property type="match status" value="1"/>
</dbReference>
<dbReference type="GO" id="GO:0046872">
    <property type="term" value="F:metal ion binding"/>
    <property type="evidence" value="ECO:0007669"/>
    <property type="project" value="UniProtKB-KW"/>
</dbReference>
<comment type="caution">
    <text evidence="4">The sequence shown here is derived from an EMBL/GenBank/DDBJ whole genome shotgun (WGS) entry which is preliminary data.</text>
</comment>
<name>A0A845Q9C6_9HYPH</name>
<keyword evidence="1" id="KW-0479">Metal-binding</keyword>
<dbReference type="PANTHER" id="PTHR22789:SF0">
    <property type="entry name" value="3-OXO-TETRONATE 4-PHOSPHATE DECARBOXYLASE-RELATED"/>
    <property type="match status" value="1"/>
</dbReference>
<protein>
    <submittedName>
        <fullName evidence="4">Class II aldolase</fullName>
    </submittedName>
</protein>
<keyword evidence="2" id="KW-0456">Lyase</keyword>
<evidence type="ECO:0000313" key="5">
    <source>
        <dbReference type="Proteomes" id="UP000470384"/>
    </source>
</evidence>
<dbReference type="SMART" id="SM01007">
    <property type="entry name" value="Aldolase_II"/>
    <property type="match status" value="1"/>
</dbReference>
<evidence type="ECO:0000256" key="2">
    <source>
        <dbReference type="ARBA" id="ARBA00023239"/>
    </source>
</evidence>
<dbReference type="SUPFAM" id="SSF53639">
    <property type="entry name" value="AraD/HMP-PK domain-like"/>
    <property type="match status" value="1"/>
</dbReference>
<dbReference type="InterPro" id="IPR036409">
    <property type="entry name" value="Aldolase_II/adducin_N_sf"/>
</dbReference>
<evidence type="ECO:0000313" key="4">
    <source>
        <dbReference type="EMBL" id="NBG94989.1"/>
    </source>
</evidence>
<accession>A0A845Q9C6</accession>
<organism evidence="4 5">
    <name type="scientific">Pyruvatibacter mobilis</name>
    <dbReference type="NCBI Taxonomy" id="1712261"/>
    <lineage>
        <taxon>Bacteria</taxon>
        <taxon>Pseudomonadati</taxon>
        <taxon>Pseudomonadota</taxon>
        <taxon>Alphaproteobacteria</taxon>
        <taxon>Hyphomicrobiales</taxon>
        <taxon>Parvibaculaceae</taxon>
        <taxon>Pyruvatibacter</taxon>
    </lineage>
</organism>
<dbReference type="RefSeq" id="WP_160587027.1">
    <property type="nucleotide sequence ID" value="NZ_BMHN01000001.1"/>
</dbReference>
<dbReference type="InterPro" id="IPR050197">
    <property type="entry name" value="Aldolase_class_II_sugar_metab"/>
</dbReference>
<evidence type="ECO:0000256" key="1">
    <source>
        <dbReference type="ARBA" id="ARBA00022723"/>
    </source>
</evidence>
<dbReference type="Gene3D" id="3.40.225.10">
    <property type="entry name" value="Class II aldolase/adducin N-terminal domain"/>
    <property type="match status" value="1"/>
</dbReference>
<dbReference type="GO" id="GO:0005829">
    <property type="term" value="C:cytosol"/>
    <property type="evidence" value="ECO:0007669"/>
    <property type="project" value="TreeGrafter"/>
</dbReference>
<dbReference type="GeneID" id="300655904"/>
<gene>
    <name evidence="4" type="ORF">GTQ45_04520</name>
</gene>
<feature type="domain" description="Class II aldolase/adducin N-terminal" evidence="3">
    <location>
        <begin position="10"/>
        <end position="184"/>
    </location>
</feature>
<dbReference type="OrthoDB" id="5291399at2"/>
<keyword evidence="5" id="KW-1185">Reference proteome</keyword>
<reference evidence="4 5" key="1">
    <citation type="journal article" date="2016" name="Int. J. Syst. Evol. Microbiol.">
        <title>Pyruvatibacter mobilis gen. nov., sp. nov., a marine bacterium from the culture broth of Picochlorum sp. 122.</title>
        <authorList>
            <person name="Wang G."/>
            <person name="Tang M."/>
            <person name="Wu H."/>
            <person name="Dai S."/>
            <person name="Li T."/>
            <person name="Chen C."/>
            <person name="He H."/>
            <person name="Fan J."/>
            <person name="Xiang W."/>
            <person name="Li X."/>
        </authorList>
    </citation>
    <scope>NUCLEOTIDE SEQUENCE [LARGE SCALE GENOMIC DNA]</scope>
    <source>
        <strain evidence="4 5">GYP-11</strain>
    </source>
</reference>
<dbReference type="GO" id="GO:0019323">
    <property type="term" value="P:pentose catabolic process"/>
    <property type="evidence" value="ECO:0007669"/>
    <property type="project" value="TreeGrafter"/>
</dbReference>
<dbReference type="GO" id="GO:0016832">
    <property type="term" value="F:aldehyde-lyase activity"/>
    <property type="evidence" value="ECO:0007669"/>
    <property type="project" value="TreeGrafter"/>
</dbReference>
<dbReference type="EMBL" id="WXYQ01000004">
    <property type="protein sequence ID" value="NBG94989.1"/>
    <property type="molecule type" value="Genomic_DNA"/>
</dbReference>
<dbReference type="AlphaFoldDB" id="A0A845Q9C6"/>